<evidence type="ECO:0000313" key="2">
    <source>
        <dbReference type="EMBL" id="CAD9584652.1"/>
    </source>
</evidence>
<dbReference type="EMBL" id="HBGZ01006648">
    <property type="protein sequence ID" value="CAD9584652.1"/>
    <property type="molecule type" value="Transcribed_RNA"/>
</dbReference>
<sequence length="873" mass="97960">MDPPASSRPYSSSTTSSQRRRPHRQRGERTSRQIEWALISTIIFSVITFLKFQSTATVRKSVPGVITTQDQDRPRPRPRHDVYDGSSGSGTHSHFIVWMYPFPPPNIEIKDDWEVPSGDQILICPYKTACYGKGSTINLAALTKDTLYNSYILDHPYQKFRHMKEFCHHIQVIAMISLLLKNDGVCVQTLGGDNWFCSAESFSDYNPYDNGGQSWSASTESSGESDLSISKFPYQLLSHKGSSQVLSLAPDMTREEFATYGPWNVSTDVRLGGRYNSGEDIQSLAGVGWYPFLSSVRIKDDPLNNYSGYYIANSLQQSPPMKMPYSEEAKERRSLMEKLDIVSMFFGGADMIQRNGKFLREYTNEVYPFGCRSTLTCATLKAHKIRSYFSSCLTLTSTYQGSVLYHDGSSPSLNGLPLLNPALVNFTSAIKKAKEEKDLVLLVDVVDRSALPPLPSNARWLSADIPEGYPRSCQPQSERIDYCYRLLSQYANHAKVVITSRIHVGLPAAAMGTPVIFVSKGGWLPGGKEKTGRVAGLLDIFHRIDKTKNLTLGFDLSGPIPPNPGNHEADRRRAAFWHRLKRVSYYEDAARIFGQIPFQRLGAGMVQDDFHNNFHVVMNQTDLSDWRSRRTIEAVLFFHPNAKILIHVEGYVSGGSQGLFTIFAESGYDVRLVPISSQRASVKQIKMLLQKFGGVFLSKGTFIRGALPVALDEGYSLDEHGDVALMIGKKAAVKATNKTWVASYLSSTQTQQCMSDPTWEMESTEDIAITVDRASLLEHDIIMDTRCYDLIEKNCIYNDDLHWKYGKETGVLLKLSDGSTARYCEGQIWSPNVSCKERVEYMKSRHSMSDQDAMISTLQQGCLCAEIDDKESY</sequence>
<feature type="compositionally biased region" description="Low complexity" evidence="1">
    <location>
        <begin position="7"/>
        <end position="17"/>
    </location>
</feature>
<feature type="region of interest" description="Disordered" evidence="1">
    <location>
        <begin position="65"/>
        <end position="89"/>
    </location>
</feature>
<accession>A0A7S2KRG0</accession>
<evidence type="ECO:0008006" key="3">
    <source>
        <dbReference type="Google" id="ProtNLM"/>
    </source>
</evidence>
<feature type="region of interest" description="Disordered" evidence="1">
    <location>
        <begin position="1"/>
        <end position="30"/>
    </location>
</feature>
<proteinExistence type="predicted"/>
<reference evidence="2" key="1">
    <citation type="submission" date="2021-01" db="EMBL/GenBank/DDBJ databases">
        <authorList>
            <person name="Corre E."/>
            <person name="Pelletier E."/>
            <person name="Niang G."/>
            <person name="Scheremetjew M."/>
            <person name="Finn R."/>
            <person name="Kale V."/>
            <person name="Holt S."/>
            <person name="Cochrane G."/>
            <person name="Meng A."/>
            <person name="Brown T."/>
            <person name="Cohen L."/>
        </authorList>
    </citation>
    <scope>NUCLEOTIDE SEQUENCE</scope>
    <source>
        <strain evidence="2">SM1012Den-03</strain>
    </source>
</reference>
<evidence type="ECO:0000256" key="1">
    <source>
        <dbReference type="SAM" id="MobiDB-lite"/>
    </source>
</evidence>
<dbReference type="AlphaFoldDB" id="A0A7S2KRG0"/>
<feature type="compositionally biased region" description="Basic and acidic residues" evidence="1">
    <location>
        <begin position="70"/>
        <end position="83"/>
    </location>
</feature>
<protein>
    <recommendedName>
        <fullName evidence="3">Polysaccharide pyruvyl transferase domain-containing protein</fullName>
    </recommendedName>
</protein>
<gene>
    <name evidence="2" type="ORF">SMAR0320_LOCUS4679</name>
</gene>
<organism evidence="2">
    <name type="scientific">Skeletonema marinoi</name>
    <dbReference type="NCBI Taxonomy" id="267567"/>
    <lineage>
        <taxon>Eukaryota</taxon>
        <taxon>Sar</taxon>
        <taxon>Stramenopiles</taxon>
        <taxon>Ochrophyta</taxon>
        <taxon>Bacillariophyta</taxon>
        <taxon>Coscinodiscophyceae</taxon>
        <taxon>Thalassiosirophycidae</taxon>
        <taxon>Thalassiosirales</taxon>
        <taxon>Skeletonemataceae</taxon>
        <taxon>Skeletonema</taxon>
        <taxon>Skeletonema marinoi-dohrnii complex</taxon>
    </lineage>
</organism>
<name>A0A7S2KRG0_9STRA</name>